<keyword evidence="2" id="KW-1003">Cell membrane</keyword>
<dbReference type="InterPro" id="IPR044021">
    <property type="entry name" value="CrtO"/>
</dbReference>
<keyword evidence="8" id="KW-0012">Acyltransferase</keyword>
<evidence type="ECO:0000256" key="12">
    <source>
        <dbReference type="ARBA" id="ARBA00025324"/>
    </source>
</evidence>
<evidence type="ECO:0000256" key="7">
    <source>
        <dbReference type="ARBA" id="ARBA00023136"/>
    </source>
</evidence>
<dbReference type="AlphaFoldDB" id="A0A497XVW0"/>
<evidence type="ECO:0000256" key="4">
    <source>
        <dbReference type="ARBA" id="ARBA00022692"/>
    </source>
</evidence>
<comment type="similarity">
    <text evidence="10">Belongs to the acyltransferase CrtO family.</text>
</comment>
<evidence type="ECO:0000313" key="15">
    <source>
        <dbReference type="EMBL" id="TFB29404.1"/>
    </source>
</evidence>
<proteinExistence type="inferred from homology"/>
<reference evidence="15 17" key="2">
    <citation type="submission" date="2019-03" db="EMBL/GenBank/DDBJ databases">
        <authorList>
            <person name="He R.-H."/>
        </authorList>
    </citation>
    <scope>NUCLEOTIDE SEQUENCE [LARGE SCALE GENOMIC DNA]</scope>
    <source>
        <strain evidence="15 17">DSM 19624</strain>
    </source>
</reference>
<keyword evidence="6 13" id="KW-1133">Transmembrane helix</keyword>
<comment type="function">
    <text evidence="12">Catalyzes the acylation of glycosyl-4,4'-diaponeurosporenoate, i.e. the esterification of glucose at the C6'' position with the carboxyl group of the C(15) fatty acid 12-methyltetradecanoic acid, to yield staphyloxanthin. This is the last step in the biosynthesis of this orange pigment, present in most staphylococci strains.</text>
</comment>
<protein>
    <recommendedName>
        <fullName evidence="11">Glycosyl-4,4'-diaponeurosporenoate acyltransferase</fullName>
    </recommendedName>
</protein>
<accession>A0A497XVW0</accession>
<dbReference type="EMBL" id="SOPX01000004">
    <property type="protein sequence ID" value="TFB29404.1"/>
    <property type="molecule type" value="Genomic_DNA"/>
</dbReference>
<keyword evidence="5" id="KW-0732">Signal</keyword>
<keyword evidence="3" id="KW-0808">Transferase</keyword>
<dbReference type="Pfam" id="PF18927">
    <property type="entry name" value="CrtO"/>
    <property type="match status" value="1"/>
</dbReference>
<dbReference type="EMBL" id="RCCK01000014">
    <property type="protein sequence ID" value="RLJ72753.1"/>
    <property type="molecule type" value="Genomic_DNA"/>
</dbReference>
<dbReference type="Proteomes" id="UP000297429">
    <property type="component" value="Unassembled WGS sequence"/>
</dbReference>
<comment type="pathway">
    <text evidence="9">Carotenoid biosynthesis; staphyloxanthin biosynthesis; staphyloxanthin from farnesyl diphosphate: step 5/5.</text>
</comment>
<dbReference type="UniPathway" id="UPA00029">
    <property type="reaction ID" value="UER00560"/>
</dbReference>
<comment type="caution">
    <text evidence="14">The sequence shown here is derived from an EMBL/GenBank/DDBJ whole genome shotgun (WGS) entry which is preliminary data.</text>
</comment>
<organism evidence="14 16">
    <name type="scientific">Pedobacter alluvionis</name>
    <dbReference type="NCBI Taxonomy" id="475253"/>
    <lineage>
        <taxon>Bacteria</taxon>
        <taxon>Pseudomonadati</taxon>
        <taxon>Bacteroidota</taxon>
        <taxon>Sphingobacteriia</taxon>
        <taxon>Sphingobacteriales</taxon>
        <taxon>Sphingobacteriaceae</taxon>
        <taxon>Pedobacter</taxon>
    </lineage>
</organism>
<reference evidence="14 16" key="1">
    <citation type="submission" date="2018-10" db="EMBL/GenBank/DDBJ databases">
        <title>Genomic Encyclopedia of Archaeal and Bacterial Type Strains, Phase II (KMG-II): from individual species to whole genera.</title>
        <authorList>
            <person name="Goeker M."/>
        </authorList>
    </citation>
    <scope>NUCLEOTIDE SEQUENCE [LARGE SCALE GENOMIC DNA]</scope>
    <source>
        <strain evidence="14 16">DSM 19624</strain>
    </source>
</reference>
<evidence type="ECO:0000256" key="1">
    <source>
        <dbReference type="ARBA" id="ARBA00004162"/>
    </source>
</evidence>
<evidence type="ECO:0000256" key="10">
    <source>
        <dbReference type="ARBA" id="ARBA00023603"/>
    </source>
</evidence>
<keyword evidence="4 13" id="KW-0812">Transmembrane</keyword>
<evidence type="ECO:0000256" key="11">
    <source>
        <dbReference type="ARBA" id="ARBA00023667"/>
    </source>
</evidence>
<dbReference type="GO" id="GO:0016746">
    <property type="term" value="F:acyltransferase activity"/>
    <property type="evidence" value="ECO:0007669"/>
    <property type="project" value="UniProtKB-KW"/>
</dbReference>
<evidence type="ECO:0000256" key="2">
    <source>
        <dbReference type="ARBA" id="ARBA00022475"/>
    </source>
</evidence>
<evidence type="ECO:0000313" key="16">
    <source>
        <dbReference type="Proteomes" id="UP000273898"/>
    </source>
</evidence>
<dbReference type="OrthoDB" id="883215at2"/>
<dbReference type="RefSeq" id="WP_121286874.1">
    <property type="nucleotide sequence ID" value="NZ_RCCK01000014.1"/>
</dbReference>
<evidence type="ECO:0000313" key="17">
    <source>
        <dbReference type="Proteomes" id="UP000297429"/>
    </source>
</evidence>
<evidence type="ECO:0000256" key="9">
    <source>
        <dbReference type="ARBA" id="ARBA00023588"/>
    </source>
</evidence>
<keyword evidence="17" id="KW-1185">Reference proteome</keyword>
<evidence type="ECO:0000256" key="3">
    <source>
        <dbReference type="ARBA" id="ARBA00022679"/>
    </source>
</evidence>
<dbReference type="Proteomes" id="UP000273898">
    <property type="component" value="Unassembled WGS sequence"/>
</dbReference>
<evidence type="ECO:0000256" key="13">
    <source>
        <dbReference type="SAM" id="Phobius"/>
    </source>
</evidence>
<evidence type="ECO:0000313" key="14">
    <source>
        <dbReference type="EMBL" id="RLJ72753.1"/>
    </source>
</evidence>
<gene>
    <name evidence="14" type="ORF">BCL90_4395</name>
    <name evidence="15" type="ORF">E3V97_20400</name>
</gene>
<keyword evidence="7 13" id="KW-0472">Membrane</keyword>
<evidence type="ECO:0000256" key="8">
    <source>
        <dbReference type="ARBA" id="ARBA00023315"/>
    </source>
</evidence>
<dbReference type="GO" id="GO:0005886">
    <property type="term" value="C:plasma membrane"/>
    <property type="evidence" value="ECO:0007669"/>
    <property type="project" value="UniProtKB-SubCell"/>
</dbReference>
<feature type="transmembrane region" description="Helical" evidence="13">
    <location>
        <begin position="116"/>
        <end position="137"/>
    </location>
</feature>
<evidence type="ECO:0000256" key="6">
    <source>
        <dbReference type="ARBA" id="ARBA00022989"/>
    </source>
</evidence>
<sequence length="165" mass="19337">MIKYFTFSFSIAFISWIVGMIITALLSRTNFYRNGLANLNFIKNEKVNGLVGLTPFKWIIMHSFFKYFNPRLSVTKKILANELGEYRLEMTKAELNHLFAFLFVMIFIVIKLSQGLYLFAIVMLLINILMNLYPSLLQQQNKRRIDRYLHIRNQRSLNSLVGQAG</sequence>
<feature type="transmembrane region" description="Helical" evidence="13">
    <location>
        <begin position="7"/>
        <end position="27"/>
    </location>
</feature>
<feature type="transmembrane region" description="Helical" evidence="13">
    <location>
        <begin position="93"/>
        <end position="110"/>
    </location>
</feature>
<evidence type="ECO:0000256" key="5">
    <source>
        <dbReference type="ARBA" id="ARBA00022729"/>
    </source>
</evidence>
<name>A0A497XVW0_9SPHI</name>
<comment type="subcellular location">
    <subcellularLocation>
        <location evidence="1">Cell membrane</location>
        <topology evidence="1">Single-pass membrane protein</topology>
    </subcellularLocation>
</comment>